<evidence type="ECO:0000313" key="7">
    <source>
        <dbReference type="Proteomes" id="UP000050580"/>
    </source>
</evidence>
<dbReference type="STRING" id="1610491.AAV94_13945"/>
<evidence type="ECO:0000256" key="1">
    <source>
        <dbReference type="ARBA" id="ARBA00009437"/>
    </source>
</evidence>
<dbReference type="EMBL" id="LBNQ01000041">
    <property type="protein sequence ID" value="KKW66836.1"/>
    <property type="molecule type" value="Genomic_DNA"/>
</dbReference>
<dbReference type="GO" id="GO:0003700">
    <property type="term" value="F:DNA-binding transcription factor activity"/>
    <property type="evidence" value="ECO:0007669"/>
    <property type="project" value="InterPro"/>
</dbReference>
<dbReference type="PANTHER" id="PTHR30419">
    <property type="entry name" value="HTH-TYPE TRANSCRIPTIONAL REGULATOR YBHD"/>
    <property type="match status" value="1"/>
</dbReference>
<accession>A0A0U1PWK4</accession>
<dbReference type="PROSITE" id="PS50931">
    <property type="entry name" value="HTH_LYSR"/>
    <property type="match status" value="1"/>
</dbReference>
<sequence length="300" mass="32677">MRLRLLQMFVQVVRTGSFVAAARACHATQSTVSKALHQLEEEVGAVLVDRSTSPVRVTAAGEVVLAHALAMLEHAQQMRDAVAQLQGLQRGVLRLGLPPLGSASLFAPLFVTYRARYPQVDIELVEQGSHRLEALLVQGDIELAATLLPVPAALQAQFVMESRLVAVLAADHPLAERAEIALAELAETPFIFYEAGFALNAQLLDACRAQGFTPREATHSAQVDFVVALVAAGYGVAFLPELMVPQYRQRQTRFVPLAPAQGTWWRLALAWPRQRTLSAAAQAWLTLAQEALPARQVLKL</sequence>
<evidence type="ECO:0000256" key="2">
    <source>
        <dbReference type="ARBA" id="ARBA00023015"/>
    </source>
</evidence>
<keyword evidence="7" id="KW-1185">Reference proteome</keyword>
<evidence type="ECO:0000256" key="4">
    <source>
        <dbReference type="ARBA" id="ARBA00023163"/>
    </source>
</evidence>
<proteinExistence type="inferred from homology"/>
<dbReference type="OrthoDB" id="5671700at2"/>
<dbReference type="SUPFAM" id="SSF46785">
    <property type="entry name" value="Winged helix' DNA-binding domain"/>
    <property type="match status" value="1"/>
</dbReference>
<keyword evidence="3" id="KW-0238">DNA-binding</keyword>
<comment type="caution">
    <text evidence="6">The sequence shown here is derived from an EMBL/GenBank/DDBJ whole genome shotgun (WGS) entry which is preliminary data.</text>
</comment>
<dbReference type="InterPro" id="IPR000847">
    <property type="entry name" value="LysR_HTH_N"/>
</dbReference>
<dbReference type="GO" id="GO:0005829">
    <property type="term" value="C:cytosol"/>
    <property type="evidence" value="ECO:0007669"/>
    <property type="project" value="TreeGrafter"/>
</dbReference>
<feature type="domain" description="HTH lysR-type" evidence="5">
    <location>
        <begin position="1"/>
        <end position="58"/>
    </location>
</feature>
<gene>
    <name evidence="6" type="ORF">AAV94_13945</name>
</gene>
<dbReference type="InterPro" id="IPR036390">
    <property type="entry name" value="WH_DNA-bd_sf"/>
</dbReference>
<organism evidence="6 7">
    <name type="scientific">Lampropedia cohaerens</name>
    <dbReference type="NCBI Taxonomy" id="1610491"/>
    <lineage>
        <taxon>Bacteria</taxon>
        <taxon>Pseudomonadati</taxon>
        <taxon>Pseudomonadota</taxon>
        <taxon>Betaproteobacteria</taxon>
        <taxon>Burkholderiales</taxon>
        <taxon>Comamonadaceae</taxon>
        <taxon>Lampropedia</taxon>
    </lineage>
</organism>
<dbReference type="Gene3D" id="3.40.190.290">
    <property type="match status" value="1"/>
</dbReference>
<dbReference type="InterPro" id="IPR036388">
    <property type="entry name" value="WH-like_DNA-bd_sf"/>
</dbReference>
<comment type="similarity">
    <text evidence="1">Belongs to the LysR transcriptional regulatory family.</text>
</comment>
<dbReference type="InterPro" id="IPR050950">
    <property type="entry name" value="HTH-type_LysR_regulators"/>
</dbReference>
<keyword evidence="4" id="KW-0804">Transcription</keyword>
<dbReference type="InterPro" id="IPR005119">
    <property type="entry name" value="LysR_subst-bd"/>
</dbReference>
<dbReference type="RefSeq" id="WP_046742811.1">
    <property type="nucleotide sequence ID" value="NZ_LBNQ01000041.1"/>
</dbReference>
<dbReference type="GO" id="GO:0003677">
    <property type="term" value="F:DNA binding"/>
    <property type="evidence" value="ECO:0007669"/>
    <property type="project" value="UniProtKB-KW"/>
</dbReference>
<evidence type="ECO:0000313" key="6">
    <source>
        <dbReference type="EMBL" id="KKW66836.1"/>
    </source>
</evidence>
<dbReference type="Proteomes" id="UP000050580">
    <property type="component" value="Unassembled WGS sequence"/>
</dbReference>
<dbReference type="Gene3D" id="1.10.10.10">
    <property type="entry name" value="Winged helix-like DNA-binding domain superfamily/Winged helix DNA-binding domain"/>
    <property type="match status" value="1"/>
</dbReference>
<dbReference type="SUPFAM" id="SSF53850">
    <property type="entry name" value="Periplasmic binding protein-like II"/>
    <property type="match status" value="1"/>
</dbReference>
<reference evidence="6 7" key="1">
    <citation type="submission" date="2015-05" db="EMBL/GenBank/DDBJ databases">
        <title>Draft genome sequence of Lampropedia sp. CT6, isolated from the microbial mat of a hot water spring, located at Manikaran, India.</title>
        <authorList>
            <person name="Tripathi C."/>
            <person name="Rani P."/>
            <person name="Mahato N.K."/>
            <person name="Lal R."/>
        </authorList>
    </citation>
    <scope>NUCLEOTIDE SEQUENCE [LARGE SCALE GENOMIC DNA]</scope>
    <source>
        <strain evidence="6 7">CT6</strain>
    </source>
</reference>
<name>A0A0U1PWK4_9BURK</name>
<evidence type="ECO:0000259" key="5">
    <source>
        <dbReference type="PROSITE" id="PS50931"/>
    </source>
</evidence>
<evidence type="ECO:0000256" key="3">
    <source>
        <dbReference type="ARBA" id="ARBA00023125"/>
    </source>
</evidence>
<keyword evidence="2" id="KW-0805">Transcription regulation</keyword>
<dbReference type="AlphaFoldDB" id="A0A0U1PWK4"/>
<dbReference type="Pfam" id="PF00126">
    <property type="entry name" value="HTH_1"/>
    <property type="match status" value="1"/>
</dbReference>
<dbReference type="FunFam" id="1.10.10.10:FF:000001">
    <property type="entry name" value="LysR family transcriptional regulator"/>
    <property type="match status" value="1"/>
</dbReference>
<dbReference type="Pfam" id="PF03466">
    <property type="entry name" value="LysR_substrate"/>
    <property type="match status" value="1"/>
</dbReference>
<dbReference type="PANTHER" id="PTHR30419:SF8">
    <property type="entry name" value="NITROGEN ASSIMILATION TRANSCRIPTIONAL ACTIVATOR-RELATED"/>
    <property type="match status" value="1"/>
</dbReference>
<protein>
    <recommendedName>
        <fullName evidence="5">HTH lysR-type domain-containing protein</fullName>
    </recommendedName>
</protein>